<dbReference type="EMBL" id="CP071795">
    <property type="protein sequence ID" value="QTD38356.1"/>
    <property type="molecule type" value="Genomic_DNA"/>
</dbReference>
<dbReference type="RefSeq" id="WP_207972490.1">
    <property type="nucleotide sequence ID" value="NZ_CP071795.1"/>
</dbReference>
<dbReference type="Proteomes" id="UP000663935">
    <property type="component" value="Chromosome"/>
</dbReference>
<reference evidence="1 2" key="1">
    <citation type="submission" date="2021-03" db="EMBL/GenBank/DDBJ databases">
        <title>Complete genome of Polaribacter_sp.G4M1.</title>
        <authorList>
            <person name="Jeong S.W."/>
            <person name="Bae J.W."/>
        </authorList>
    </citation>
    <scope>NUCLEOTIDE SEQUENCE [LARGE SCALE GENOMIC DNA]</scope>
    <source>
        <strain evidence="1 2">G4M1</strain>
    </source>
</reference>
<evidence type="ECO:0000313" key="1">
    <source>
        <dbReference type="EMBL" id="QTD38356.1"/>
    </source>
</evidence>
<keyword evidence="2" id="KW-1185">Reference proteome</keyword>
<accession>A0ABX7SZB8</accession>
<proteinExistence type="predicted"/>
<organism evidence="1 2">
    <name type="scientific">Polaribacter batillariae</name>
    <dbReference type="NCBI Taxonomy" id="2808900"/>
    <lineage>
        <taxon>Bacteria</taxon>
        <taxon>Pseudomonadati</taxon>
        <taxon>Bacteroidota</taxon>
        <taxon>Flavobacteriia</taxon>
        <taxon>Flavobacteriales</taxon>
        <taxon>Flavobacteriaceae</taxon>
    </lineage>
</organism>
<evidence type="ECO:0000313" key="2">
    <source>
        <dbReference type="Proteomes" id="UP000663935"/>
    </source>
</evidence>
<sequence length="137" mass="15968">MKNFKRIISFFLAVVILMMHALTIFHTLDHNDNNLENQKLETSSLIFDFDKSSNLSELCNICDMYFNAELEELKTSNYAITTSQIILSKIILQQEAFFTPLVLDQKQSRAPLTKLLNTKIYSFNYIIVIFYHTLFLG</sequence>
<name>A0ABX7SZB8_9FLAO</name>
<gene>
    <name evidence="1" type="ORF">JL193_03385</name>
</gene>
<protein>
    <submittedName>
        <fullName evidence="1">Uncharacterized protein</fullName>
    </submittedName>
</protein>